<name>A0A8B2NM75_9HYPH</name>
<dbReference type="PIRSF" id="PIRSF006066">
    <property type="entry name" value="HI0050"/>
    <property type="match status" value="1"/>
</dbReference>
<accession>A0A8B2NM75</accession>
<proteinExistence type="inferred from homology"/>
<evidence type="ECO:0000256" key="7">
    <source>
        <dbReference type="RuleBase" id="RU369079"/>
    </source>
</evidence>
<protein>
    <recommendedName>
        <fullName evidence="7">TRAP transporter large permease protein</fullName>
    </recommendedName>
</protein>
<feature type="transmembrane region" description="Helical" evidence="7">
    <location>
        <begin position="277"/>
        <end position="297"/>
    </location>
</feature>
<feature type="transmembrane region" description="Helical" evidence="7">
    <location>
        <begin position="169"/>
        <end position="192"/>
    </location>
</feature>
<feature type="transmembrane region" description="Helical" evidence="7">
    <location>
        <begin position="47"/>
        <end position="66"/>
    </location>
</feature>
<dbReference type="AlphaFoldDB" id="A0A8B2NM75"/>
<keyword evidence="3 7" id="KW-0997">Cell inner membrane</keyword>
<evidence type="ECO:0000259" key="8">
    <source>
        <dbReference type="Pfam" id="PF06808"/>
    </source>
</evidence>
<feature type="transmembrane region" description="Helical" evidence="7">
    <location>
        <begin position="355"/>
        <end position="375"/>
    </location>
</feature>
<feature type="transmembrane region" description="Helical" evidence="7">
    <location>
        <begin position="139"/>
        <end position="163"/>
    </location>
</feature>
<evidence type="ECO:0000256" key="2">
    <source>
        <dbReference type="ARBA" id="ARBA00022475"/>
    </source>
</evidence>
<keyword evidence="10" id="KW-1185">Reference proteome</keyword>
<keyword evidence="7" id="KW-0813">Transport</keyword>
<organism evidence="9 10">
    <name type="scientific">Acuticoccus sediminis</name>
    <dbReference type="NCBI Taxonomy" id="2184697"/>
    <lineage>
        <taxon>Bacteria</taxon>
        <taxon>Pseudomonadati</taxon>
        <taxon>Pseudomonadota</taxon>
        <taxon>Alphaproteobacteria</taxon>
        <taxon>Hyphomicrobiales</taxon>
        <taxon>Amorphaceae</taxon>
        <taxon>Acuticoccus</taxon>
    </lineage>
</organism>
<dbReference type="Proteomes" id="UP000249590">
    <property type="component" value="Unassembled WGS sequence"/>
</dbReference>
<evidence type="ECO:0000313" key="10">
    <source>
        <dbReference type="Proteomes" id="UP000249590"/>
    </source>
</evidence>
<feature type="transmembrane region" description="Helical" evidence="7">
    <location>
        <begin position="240"/>
        <end position="256"/>
    </location>
</feature>
<evidence type="ECO:0000256" key="6">
    <source>
        <dbReference type="ARBA" id="ARBA00023136"/>
    </source>
</evidence>
<feature type="transmembrane region" description="Helical" evidence="7">
    <location>
        <begin position="317"/>
        <end position="343"/>
    </location>
</feature>
<keyword evidence="2" id="KW-1003">Cell membrane</keyword>
<comment type="subcellular location">
    <subcellularLocation>
        <location evidence="1 7">Cell inner membrane</location>
        <topology evidence="1 7">Multi-pass membrane protein</topology>
    </subcellularLocation>
</comment>
<comment type="caution">
    <text evidence="9">The sequence shown here is derived from an EMBL/GenBank/DDBJ whole genome shotgun (WGS) entry which is preliminary data.</text>
</comment>
<feature type="domain" description="TRAP C4-dicarboxylate transport system permease DctM subunit" evidence="8">
    <location>
        <begin position="8"/>
        <end position="416"/>
    </location>
</feature>
<dbReference type="Pfam" id="PF06808">
    <property type="entry name" value="DctM"/>
    <property type="match status" value="1"/>
</dbReference>
<dbReference type="GO" id="GO:0005886">
    <property type="term" value="C:plasma membrane"/>
    <property type="evidence" value="ECO:0007669"/>
    <property type="project" value="UniProtKB-SubCell"/>
</dbReference>
<comment type="subunit">
    <text evidence="7">The complex comprises the extracytoplasmic solute receptor protein and the two transmembrane proteins.</text>
</comment>
<keyword evidence="6 7" id="KW-0472">Membrane</keyword>
<sequence>MALAIFLSVLLASMAIGIPIAYALIMTGIALMVHLDFFDAQIVAQNMLNGADSFPLMAVPFFMLAGEIMNAGGLSKRIVNLSVAAVGHVRGGLGYVAILAAAVLASLSGSAAADAAALAAILVPMMIRAGHDSGRSAGLIASAGISALIIPPSIGFILIGVVGQISITQIFMAGIVPGILMCAALTGAWFLVSRGEESATLERVPLRTVAREARAGIWALMLPVIVLVGLRMGVFTPTEAGVIAAVYALFVAMVIYRELAVRDLFDVFLRAAKTTAMVMFLVAAAVVSSWMITIAGLTDQVASLVAPFADDPTRLMVVVVLLVLVVGCAMDMVPIILVLVPVLLPAAKAAGVDPVYFAVMFMIAGAVGLLTPPVGSVLNVVSGVSRVSLPRVIRGVWPFITAQILVLALLLIFPEIVMVPAAFLTGR</sequence>
<dbReference type="InterPro" id="IPR010656">
    <property type="entry name" value="DctM"/>
</dbReference>
<dbReference type="PANTHER" id="PTHR33362:SF4">
    <property type="entry name" value="2,3-DIKETO-L-GULONATE TRAP TRANSPORTER LARGE PERMEASE PROTEIN YIAN"/>
    <property type="match status" value="1"/>
</dbReference>
<evidence type="ECO:0000313" key="9">
    <source>
        <dbReference type="EMBL" id="RAH97356.1"/>
    </source>
</evidence>
<dbReference type="PANTHER" id="PTHR33362">
    <property type="entry name" value="SIALIC ACID TRAP TRANSPORTER PERMEASE PROTEIN SIAT-RELATED"/>
    <property type="match status" value="1"/>
</dbReference>
<evidence type="ECO:0000256" key="5">
    <source>
        <dbReference type="ARBA" id="ARBA00022989"/>
    </source>
</evidence>
<keyword evidence="4 7" id="KW-0812">Transmembrane</keyword>
<keyword evidence="5 7" id="KW-1133">Transmembrane helix</keyword>
<dbReference type="OrthoDB" id="9790209at2"/>
<evidence type="ECO:0000256" key="1">
    <source>
        <dbReference type="ARBA" id="ARBA00004429"/>
    </source>
</evidence>
<reference evidence="9 10" key="1">
    <citation type="submission" date="2018-05" db="EMBL/GenBank/DDBJ databases">
        <title>Acuticoccus sediminis sp. nov., isolated from deep-sea sediment of Indian Ocean.</title>
        <authorList>
            <person name="Liu X."/>
            <person name="Lai Q."/>
            <person name="Du Y."/>
            <person name="Sun F."/>
            <person name="Zhang X."/>
            <person name="Wang S."/>
            <person name="Shao Z."/>
        </authorList>
    </citation>
    <scope>NUCLEOTIDE SEQUENCE [LARGE SCALE GENOMIC DNA]</scope>
    <source>
        <strain evidence="9 10">PTG4-2</strain>
    </source>
</reference>
<comment type="caution">
    <text evidence="7">Lacks conserved residue(s) required for the propagation of feature annotation.</text>
</comment>
<feature type="transmembrane region" description="Helical" evidence="7">
    <location>
        <begin position="213"/>
        <end position="234"/>
    </location>
</feature>
<dbReference type="RefSeq" id="WP_111351901.1">
    <property type="nucleotide sequence ID" value="NZ_JAIWKD010000009.1"/>
</dbReference>
<dbReference type="InterPro" id="IPR004681">
    <property type="entry name" value="TRAP_DctM"/>
</dbReference>
<evidence type="ECO:0000256" key="3">
    <source>
        <dbReference type="ARBA" id="ARBA00022519"/>
    </source>
</evidence>
<gene>
    <name evidence="9" type="ORF">DLJ53_29615</name>
</gene>
<feature type="transmembrane region" description="Helical" evidence="7">
    <location>
        <begin position="395"/>
        <end position="424"/>
    </location>
</feature>
<evidence type="ECO:0000256" key="4">
    <source>
        <dbReference type="ARBA" id="ARBA00022692"/>
    </source>
</evidence>
<comment type="function">
    <text evidence="7">Part of the tripartite ATP-independent periplasmic (TRAP) transport system.</text>
</comment>
<dbReference type="EMBL" id="QHHQ01000009">
    <property type="protein sequence ID" value="RAH97356.1"/>
    <property type="molecule type" value="Genomic_DNA"/>
</dbReference>
<dbReference type="NCBIfam" id="TIGR00786">
    <property type="entry name" value="dctM"/>
    <property type="match status" value="1"/>
</dbReference>
<dbReference type="GO" id="GO:0022857">
    <property type="term" value="F:transmembrane transporter activity"/>
    <property type="evidence" value="ECO:0007669"/>
    <property type="project" value="UniProtKB-UniRule"/>
</dbReference>
<comment type="similarity">
    <text evidence="7">Belongs to the TRAP transporter large permease family.</text>
</comment>